<feature type="region of interest" description="Disordered" evidence="1">
    <location>
        <begin position="64"/>
        <end position="84"/>
    </location>
</feature>
<comment type="caution">
    <text evidence="2">The sequence shown here is derived from an EMBL/GenBank/DDBJ whole genome shotgun (WGS) entry which is preliminary data.</text>
</comment>
<protein>
    <submittedName>
        <fullName evidence="2">Uncharacterized protein</fullName>
    </submittedName>
</protein>
<evidence type="ECO:0000256" key="1">
    <source>
        <dbReference type="SAM" id="MobiDB-lite"/>
    </source>
</evidence>
<dbReference type="EMBL" id="JACHJQ010000006">
    <property type="protein sequence ID" value="MBB4909598.1"/>
    <property type="molecule type" value="Genomic_DNA"/>
</dbReference>
<evidence type="ECO:0000313" key="3">
    <source>
        <dbReference type="Proteomes" id="UP000520767"/>
    </source>
</evidence>
<keyword evidence="3" id="KW-1185">Reference proteome</keyword>
<gene>
    <name evidence="2" type="ORF">FHR82_005856</name>
</gene>
<name>A0A7W7VGQ6_9PSEU</name>
<evidence type="ECO:0000313" key="2">
    <source>
        <dbReference type="EMBL" id="MBB4909598.1"/>
    </source>
</evidence>
<dbReference type="InterPro" id="IPR010852">
    <property type="entry name" value="ABATE"/>
</dbReference>
<reference evidence="2 3" key="1">
    <citation type="submission" date="2020-08" db="EMBL/GenBank/DDBJ databases">
        <title>Genomic Encyclopedia of Type Strains, Phase III (KMG-III): the genomes of soil and plant-associated and newly described type strains.</title>
        <authorList>
            <person name="Whitman W."/>
        </authorList>
    </citation>
    <scope>NUCLEOTIDE SEQUENCE [LARGE SCALE GENOMIC DNA]</scope>
    <source>
        <strain evidence="2 3">CECT 8960</strain>
    </source>
</reference>
<accession>A0A7W7VGQ6</accession>
<dbReference type="RefSeq" id="WP_184813689.1">
    <property type="nucleotide sequence ID" value="NZ_JACHJQ010000006.1"/>
</dbReference>
<sequence length="84" mass="9114">MEHAFPCGTLALDFVGTLRARRNALPREMLGAPASLDAWFRESGSSTTTRTWTTLACAKTSSYGRRSTHWSPAGCSANRPTGPR</sequence>
<dbReference type="SUPFAM" id="SSF160904">
    <property type="entry name" value="Jann2411-like"/>
    <property type="match status" value="1"/>
</dbReference>
<dbReference type="AlphaFoldDB" id="A0A7W7VGQ6"/>
<dbReference type="Pfam" id="PF07336">
    <property type="entry name" value="ABATE"/>
    <property type="match status" value="1"/>
</dbReference>
<dbReference type="InterPro" id="IPR023286">
    <property type="entry name" value="ABATE_dom_sf"/>
</dbReference>
<dbReference type="Proteomes" id="UP000520767">
    <property type="component" value="Unassembled WGS sequence"/>
</dbReference>
<proteinExistence type="predicted"/>
<organism evidence="2 3">
    <name type="scientific">Actinophytocola algeriensis</name>
    <dbReference type="NCBI Taxonomy" id="1768010"/>
    <lineage>
        <taxon>Bacteria</taxon>
        <taxon>Bacillati</taxon>
        <taxon>Actinomycetota</taxon>
        <taxon>Actinomycetes</taxon>
        <taxon>Pseudonocardiales</taxon>
        <taxon>Pseudonocardiaceae</taxon>
    </lineage>
</organism>